<evidence type="ECO:0000256" key="1">
    <source>
        <dbReference type="ARBA" id="ARBA00006056"/>
    </source>
</evidence>
<organism evidence="3 4">
    <name type="scientific">Pseudooceanicola albus</name>
    <dbReference type="NCBI Taxonomy" id="2692189"/>
    <lineage>
        <taxon>Bacteria</taxon>
        <taxon>Pseudomonadati</taxon>
        <taxon>Pseudomonadota</taxon>
        <taxon>Alphaproteobacteria</taxon>
        <taxon>Rhodobacterales</taxon>
        <taxon>Paracoccaceae</taxon>
        <taxon>Pseudooceanicola</taxon>
    </lineage>
</organism>
<dbReference type="RefSeq" id="WP_160893751.1">
    <property type="nucleotide sequence ID" value="NZ_WUMU01000006.1"/>
</dbReference>
<dbReference type="InterPro" id="IPR036111">
    <property type="entry name" value="Mal/L-sulfo/L-lacto_DH-like_sf"/>
</dbReference>
<dbReference type="EMBL" id="WUMU01000006">
    <property type="protein sequence ID" value="MXN17929.1"/>
    <property type="molecule type" value="Genomic_DNA"/>
</dbReference>
<protein>
    <submittedName>
        <fullName evidence="3">Ldh family oxidoreductase</fullName>
    </submittedName>
</protein>
<gene>
    <name evidence="3" type="ORF">GR170_08785</name>
</gene>
<dbReference type="Proteomes" id="UP000477911">
    <property type="component" value="Unassembled WGS sequence"/>
</dbReference>
<accession>A0A6L7G212</accession>
<name>A0A6L7G212_9RHOB</name>
<dbReference type="InterPro" id="IPR043143">
    <property type="entry name" value="Mal/L-sulf/L-lact_DH-like_NADP"/>
</dbReference>
<comment type="similarity">
    <text evidence="1">Belongs to the LDH2/MDH2 oxidoreductase family.</text>
</comment>
<keyword evidence="2" id="KW-0560">Oxidoreductase</keyword>
<dbReference type="Gene3D" id="3.30.1370.60">
    <property type="entry name" value="Hypothetical oxidoreductase yiak, domain 2"/>
    <property type="match status" value="1"/>
</dbReference>
<dbReference type="GO" id="GO:0016491">
    <property type="term" value="F:oxidoreductase activity"/>
    <property type="evidence" value="ECO:0007669"/>
    <property type="project" value="UniProtKB-KW"/>
</dbReference>
<dbReference type="InterPro" id="IPR003767">
    <property type="entry name" value="Malate/L-lactate_DH-like"/>
</dbReference>
<reference evidence="3 4" key="1">
    <citation type="submission" date="2019-12" db="EMBL/GenBank/DDBJ databases">
        <authorList>
            <person name="Li M."/>
        </authorList>
    </citation>
    <scope>NUCLEOTIDE SEQUENCE [LARGE SCALE GENOMIC DNA]</scope>
    <source>
        <strain evidence="3 4">GBMRC 2024</strain>
    </source>
</reference>
<dbReference type="Pfam" id="PF02615">
    <property type="entry name" value="Ldh_2"/>
    <property type="match status" value="1"/>
</dbReference>
<evidence type="ECO:0000256" key="2">
    <source>
        <dbReference type="ARBA" id="ARBA00023002"/>
    </source>
</evidence>
<dbReference type="PANTHER" id="PTHR11091:SF0">
    <property type="entry name" value="MALATE DEHYDROGENASE"/>
    <property type="match status" value="1"/>
</dbReference>
<evidence type="ECO:0000313" key="4">
    <source>
        <dbReference type="Proteomes" id="UP000477911"/>
    </source>
</evidence>
<dbReference type="Gene3D" id="1.10.1530.10">
    <property type="match status" value="1"/>
</dbReference>
<proteinExistence type="inferred from homology"/>
<dbReference type="PANTHER" id="PTHR11091">
    <property type="entry name" value="OXIDOREDUCTASE-RELATED"/>
    <property type="match status" value="1"/>
</dbReference>
<comment type="caution">
    <text evidence="3">The sequence shown here is derived from an EMBL/GenBank/DDBJ whole genome shotgun (WGS) entry which is preliminary data.</text>
</comment>
<keyword evidence="4" id="KW-1185">Reference proteome</keyword>
<sequence length="353" mass="36510">MPEIPVPELTRTATEILVAAGAEPDKARDMAEVLIEADLIGHRTHGLALLPGYVAALASGEMAGRGSLEVLSERGGCLTLEGNMLPGPWLVRQAMAMAYERLPQHGVVTIAIARSHHIGALAAYLRDAAERGYVALIECSTASVGRMAPFGGIDPVLTPNPAAIGLPTGTDPVLIDISATITTTTMTRTLAADGAHYPEDWALTAEGTPTDDPRAVTEHGGTLLPLGGARKGHKGYAMALRVDLLSQGLAGFGRADHPGPMSLAVFVQLIDPGAFAGLAAFTRQSSHTTALCRDARPVPGGPPVRVPGDAAAAHRRAALARGISLPADLLEELAALARRLGADWQLGHPAPAG</sequence>
<dbReference type="AlphaFoldDB" id="A0A6L7G212"/>
<dbReference type="SUPFAM" id="SSF89733">
    <property type="entry name" value="L-sulfolactate dehydrogenase-like"/>
    <property type="match status" value="1"/>
</dbReference>
<evidence type="ECO:0000313" key="3">
    <source>
        <dbReference type="EMBL" id="MXN17929.1"/>
    </source>
</evidence>
<dbReference type="InterPro" id="IPR043144">
    <property type="entry name" value="Mal/L-sulf/L-lact_DH-like_ah"/>
</dbReference>